<evidence type="ECO:0000313" key="2">
    <source>
        <dbReference type="EMBL" id="QTD39228.1"/>
    </source>
</evidence>
<accession>A0ABX7T173</accession>
<feature type="chain" id="PRO_5047427599" description="Outer membrane protein beta-barrel domain-containing protein" evidence="1">
    <location>
        <begin position="19"/>
        <end position="198"/>
    </location>
</feature>
<reference evidence="2 3" key="1">
    <citation type="submission" date="2021-03" db="EMBL/GenBank/DDBJ databases">
        <title>Complete genome of Polaribacter_sp.G4M1.</title>
        <authorList>
            <person name="Jeong S.W."/>
            <person name="Bae J.W."/>
        </authorList>
    </citation>
    <scope>NUCLEOTIDE SEQUENCE [LARGE SCALE GENOMIC DNA]</scope>
    <source>
        <strain evidence="2 3">G4M1</strain>
    </source>
</reference>
<evidence type="ECO:0000256" key="1">
    <source>
        <dbReference type="SAM" id="SignalP"/>
    </source>
</evidence>
<dbReference type="RefSeq" id="WP_207973336.1">
    <property type="nucleotide sequence ID" value="NZ_CP071795.1"/>
</dbReference>
<keyword evidence="1" id="KW-0732">Signal</keyword>
<protein>
    <recommendedName>
        <fullName evidence="4">Outer membrane protein beta-barrel domain-containing protein</fullName>
    </recommendedName>
</protein>
<gene>
    <name evidence="2" type="ORF">JL193_08330</name>
</gene>
<sequence>MKNITFLLFLMIFSSVNAQENLDYLNTKNNPIIYMGMNLGFTSGELGEFNASFDLNYQHKNNLFTFKYSTILDVENIRSLYFVPIPNLKLETKEYSLLYGKRYIKDKFSYHFSGGISYSSTNDKNLNETFNYIGFPLEIGVNWFKPKKKKFSVLFGLIPVGKPTGFGRSFGVKLYANIAKKSYVGLGLNFSLGWHKKY</sequence>
<evidence type="ECO:0008006" key="4">
    <source>
        <dbReference type="Google" id="ProtNLM"/>
    </source>
</evidence>
<proteinExistence type="predicted"/>
<dbReference type="Proteomes" id="UP000663935">
    <property type="component" value="Chromosome"/>
</dbReference>
<keyword evidence="3" id="KW-1185">Reference proteome</keyword>
<feature type="signal peptide" evidence="1">
    <location>
        <begin position="1"/>
        <end position="18"/>
    </location>
</feature>
<organism evidence="2 3">
    <name type="scientific">Polaribacter batillariae</name>
    <dbReference type="NCBI Taxonomy" id="2808900"/>
    <lineage>
        <taxon>Bacteria</taxon>
        <taxon>Pseudomonadati</taxon>
        <taxon>Bacteroidota</taxon>
        <taxon>Flavobacteriia</taxon>
        <taxon>Flavobacteriales</taxon>
        <taxon>Flavobacteriaceae</taxon>
    </lineage>
</organism>
<evidence type="ECO:0000313" key="3">
    <source>
        <dbReference type="Proteomes" id="UP000663935"/>
    </source>
</evidence>
<dbReference type="EMBL" id="CP071795">
    <property type="protein sequence ID" value="QTD39228.1"/>
    <property type="molecule type" value="Genomic_DNA"/>
</dbReference>
<name>A0ABX7T173_9FLAO</name>